<feature type="domain" description="DUF6531" evidence="3">
    <location>
        <begin position="378"/>
        <end position="448"/>
    </location>
</feature>
<feature type="compositionally biased region" description="Basic and acidic residues" evidence="2">
    <location>
        <begin position="1499"/>
        <end position="1509"/>
    </location>
</feature>
<dbReference type="SUPFAM" id="SSF69304">
    <property type="entry name" value="Tricorn protease N-terminal domain"/>
    <property type="match status" value="1"/>
</dbReference>
<feature type="compositionally biased region" description="Basic and acidic residues" evidence="2">
    <location>
        <begin position="1543"/>
        <end position="1582"/>
    </location>
</feature>
<dbReference type="PANTHER" id="PTHR32305">
    <property type="match status" value="1"/>
</dbReference>
<organism evidence="5 6">
    <name type="scientific">Amycolatopsis iheyensis</name>
    <dbReference type="NCBI Taxonomy" id="2945988"/>
    <lineage>
        <taxon>Bacteria</taxon>
        <taxon>Bacillati</taxon>
        <taxon>Actinomycetota</taxon>
        <taxon>Actinomycetes</taxon>
        <taxon>Pseudonocardiales</taxon>
        <taxon>Pseudonocardiaceae</taxon>
        <taxon>Amycolatopsis</taxon>
    </lineage>
</organism>
<dbReference type="Proteomes" id="UP001144096">
    <property type="component" value="Unassembled WGS sequence"/>
</dbReference>
<name>A0A9X2NNF4_9PSEU</name>
<dbReference type="InterPro" id="IPR045351">
    <property type="entry name" value="DUF6531"/>
</dbReference>
<sequence length="1673" mass="179739">MANPLVAETKDSTKAYSGVSLLESANDLKSAIESGDWASVALGAVGTALDALSMAMDPFGAILAAGVGWLMEHVGPLKEALNALTGNPDEISAQSETWKNVATELGSVGEDLLGMVKADTASWTGNAADTYRQRAQDTVTLLETAQKGCEGASSGVKTAGEVVAAVRALVRDIIAELVGHLISWALQVLFTLGIGMTWVVPQVVTAVAKTASKIADLTKRLVKALQALIPLLKRAGDLFSDAAKALRKIKPGKGAPAPKHADINGSPKGLDGPKGKGGPDAPPPKTDPPPAGKGPDDSTHSSGAKGDPPPKSDPPPASKGPDENPKSPAPTPDGPTGSRGLDGPGSGGKGGKGKDSPPPLKDEKPNPRSQDNLRCENDPIDVSSGQMVMSEVDAEFYGVLPLLVERTHFSARRAGRRFGASWVSTVDQRLAVDDTGVTFAAADGTIQEYPHPVVGGWTTSGQGPDRRLTRTEDGGYLIEDFEQALVLYFAPGGPELPLASATDRHGNRIAFEYDEHGVPTAIRHSGGHAVRFETEGGLVTAMHAVGADGTEVELMRYGYTDGRLTAVTNASGQAFRYTYDADGRIIGWTDRNGEWYRYTYDHSGRCVRTEGAGGFFTGTLRYDTENRVTHSTDSLGHTTEFHMNEAGQVVKEVDPLGGAILSEWDAHDRLLSRTDQLGRTTAYSYDGAGNLAAITRPDGAQVTFERNRFGLPLSMSEAPGVVTRWEYDERGGLTAVTDPAGATTRYTYDDAGNVSAVTDALGNTLRVETDAGGLPIATTDRLGAVTRYERDLFGRIRAITDPLGAVERFGYTVDGRLAWHRHPTGAVEQWMFDGEGNSVSHTGATGSVTRAQTTHFDLPSAEIRPDGTRVEFAYDTRLRLTAVTNEQGLVWRYDYDAAGNLVRETDFGGAVVDYRYDAAGQLLSRTHAGETTTFGYDLVGNVVEHTCGAVTTRYSFSTAGHLMAVEDGRTRVSFQRDAVGRVTAETIDGRTTETAYDALGRRVGRRTPSGAESVWEYDPNDRPLAVHAAGRTLRFDHDLAGREVRRALDTGAAVTQTWTPDARLQSQTITGATGQLNQQRTYAYLPDGALSGVQDRLTGPRAFTLDQRARVVGVQAPRWSERYAYDVAGNVTDAVWPTATGQDALGPRTFAGSVVRTAGRTRFTHDDRGRLVLRESGDAGTWQYAWGPQDRLAGVRTPDGTQWRYTYDPLGRRIGKERLAPDGVGVVERVEFSWDDQVLVEQTRSDGTGTRITVWDYEPDSHQPVLQRERLFRSPQELLGEQFHVVVAEPSGAPAELVDDRGSVAWFGRLSLWGETVDETRTGAGTPLRFAGQYFDAESGLHYNFFRYYDPATGRYASPDPIGLGAGPNPHAYVENPHAWVDPLGLGPQSCTGNGGTSAQGAANPPGGKGGKPNLKINTNVPNNVVTEYSPGGRLYQQMSPGGKYGAKKPGTNKQKYDRRTAAGYENPKHDHGNMLPLWKDAALSPVPAGKTADKKWLMDPNRRFDTKQPGENYTGASGSEIKGHKNGVLGHDEAAGSNWNREGMHRTRQENLEHNRQTDTYHGIESKERSNASGSSEDRYKSPHPSDGADRAYWDRNDPGFAKQGGPWHSWQEIPAPAGGQHAGPSHAGPSNAGPSNAGPSNSGPVHSPISPDDSRPTKRPRRDDSDTDMDG</sequence>
<dbReference type="InterPro" id="IPR050708">
    <property type="entry name" value="T6SS_VgrG/RHS"/>
</dbReference>
<feature type="compositionally biased region" description="Basic and acidic residues" evidence="2">
    <location>
        <begin position="1588"/>
        <end position="1599"/>
    </location>
</feature>
<dbReference type="PANTHER" id="PTHR32305:SF15">
    <property type="entry name" value="PROTEIN RHSA-RELATED"/>
    <property type="match status" value="1"/>
</dbReference>
<dbReference type="EMBL" id="JAMXQV010000042">
    <property type="protein sequence ID" value="MCR6490265.1"/>
    <property type="molecule type" value="Genomic_DNA"/>
</dbReference>
<reference evidence="5" key="1">
    <citation type="submission" date="2022-06" db="EMBL/GenBank/DDBJ databases">
        <title>Amycolatopsis iheyaensis sp. nov., a new species of the genus Amycolatopsis isolated from soil in Iheya island, Japan.</title>
        <authorList>
            <person name="Ngamcharungchit C."/>
            <person name="Kanto H."/>
            <person name="Take A."/>
            <person name="Intra B."/>
            <person name="Matsumoto A."/>
            <person name="Panbangred W."/>
            <person name="Inahashi Y."/>
        </authorList>
    </citation>
    <scope>NUCLEOTIDE SEQUENCE</scope>
    <source>
        <strain evidence="5">OK19-0408</strain>
    </source>
</reference>
<dbReference type="Pfam" id="PF05593">
    <property type="entry name" value="RHS_repeat"/>
    <property type="match status" value="5"/>
</dbReference>
<feature type="domain" description="Teneurin-like YD-shell" evidence="4">
    <location>
        <begin position="870"/>
        <end position="1022"/>
    </location>
</feature>
<feature type="compositionally biased region" description="Pro residues" evidence="2">
    <location>
        <begin position="307"/>
        <end position="318"/>
    </location>
</feature>
<dbReference type="SUPFAM" id="SSF140453">
    <property type="entry name" value="EsxAB dimer-like"/>
    <property type="match status" value="1"/>
</dbReference>
<feature type="region of interest" description="Disordered" evidence="2">
    <location>
        <begin position="1499"/>
        <end position="1673"/>
    </location>
</feature>
<feature type="compositionally biased region" description="Polar residues" evidence="2">
    <location>
        <begin position="1634"/>
        <end position="1646"/>
    </location>
</feature>
<evidence type="ECO:0000259" key="3">
    <source>
        <dbReference type="Pfam" id="PF20148"/>
    </source>
</evidence>
<feature type="compositionally biased region" description="Gly residues" evidence="2">
    <location>
        <begin position="340"/>
        <end position="350"/>
    </location>
</feature>
<dbReference type="InterPro" id="IPR006530">
    <property type="entry name" value="YD"/>
</dbReference>
<evidence type="ECO:0000259" key="4">
    <source>
        <dbReference type="Pfam" id="PF25023"/>
    </source>
</evidence>
<evidence type="ECO:0000256" key="1">
    <source>
        <dbReference type="ARBA" id="ARBA00022737"/>
    </source>
</evidence>
<proteinExistence type="predicted"/>
<dbReference type="InterPro" id="IPR036689">
    <property type="entry name" value="ESAT-6-like_sf"/>
</dbReference>
<accession>A0A9X2NNF4</accession>
<dbReference type="Gene3D" id="2.180.10.10">
    <property type="entry name" value="RHS repeat-associated core"/>
    <property type="match status" value="3"/>
</dbReference>
<dbReference type="Gene3D" id="1.20.1260.20">
    <property type="entry name" value="PPE superfamily"/>
    <property type="match status" value="1"/>
</dbReference>
<dbReference type="InterPro" id="IPR022385">
    <property type="entry name" value="Rhs_assc_core"/>
</dbReference>
<keyword evidence="6" id="KW-1185">Reference proteome</keyword>
<feature type="compositionally biased region" description="Basic and acidic residues" evidence="2">
    <location>
        <begin position="352"/>
        <end position="377"/>
    </location>
</feature>
<dbReference type="Pfam" id="PF20148">
    <property type="entry name" value="DUF6531"/>
    <property type="match status" value="1"/>
</dbReference>
<dbReference type="InterPro" id="IPR031325">
    <property type="entry name" value="RHS_repeat"/>
</dbReference>
<keyword evidence="1" id="KW-0677">Repeat</keyword>
<gene>
    <name evidence="5" type="ORF">M8542_46405</name>
</gene>
<dbReference type="NCBIfam" id="TIGR03696">
    <property type="entry name" value="Rhs_assc_core"/>
    <property type="match status" value="1"/>
</dbReference>
<feature type="compositionally biased region" description="Pro residues" evidence="2">
    <location>
        <begin position="280"/>
        <end position="292"/>
    </location>
</feature>
<comment type="caution">
    <text evidence="5">The sequence shown here is derived from an EMBL/GenBank/DDBJ whole genome shotgun (WGS) entry which is preliminary data.</text>
</comment>
<feature type="region of interest" description="Disordered" evidence="2">
    <location>
        <begin position="1391"/>
        <end position="1420"/>
    </location>
</feature>
<dbReference type="InterPro" id="IPR038332">
    <property type="entry name" value="PPE_sf"/>
</dbReference>
<dbReference type="InterPro" id="IPR056823">
    <property type="entry name" value="TEN-like_YD-shell"/>
</dbReference>
<dbReference type="NCBIfam" id="TIGR01643">
    <property type="entry name" value="YD_repeat_2x"/>
    <property type="match status" value="11"/>
</dbReference>
<protein>
    <submittedName>
        <fullName evidence="5">DUF6531 domain-containing protein</fullName>
    </submittedName>
</protein>
<dbReference type="RefSeq" id="WP_257926833.1">
    <property type="nucleotide sequence ID" value="NZ_JAMXQV010000042.1"/>
</dbReference>
<feature type="compositionally biased region" description="Basic and acidic residues" evidence="2">
    <location>
        <begin position="1654"/>
        <end position="1666"/>
    </location>
</feature>
<evidence type="ECO:0000313" key="6">
    <source>
        <dbReference type="Proteomes" id="UP001144096"/>
    </source>
</evidence>
<evidence type="ECO:0000256" key="2">
    <source>
        <dbReference type="SAM" id="MobiDB-lite"/>
    </source>
</evidence>
<dbReference type="Pfam" id="PF25023">
    <property type="entry name" value="TEN_YD-shell"/>
    <property type="match status" value="1"/>
</dbReference>
<dbReference type="PRINTS" id="PR00394">
    <property type="entry name" value="RHSPROTEIN"/>
</dbReference>
<evidence type="ECO:0000313" key="5">
    <source>
        <dbReference type="EMBL" id="MCR6490265.1"/>
    </source>
</evidence>
<feature type="region of interest" description="Disordered" evidence="2">
    <location>
        <begin position="250"/>
        <end position="381"/>
    </location>
</feature>